<keyword evidence="5" id="KW-0460">Magnesium</keyword>
<dbReference type="NCBIfam" id="TIGR04416">
    <property type="entry name" value="group_II_RT_mat"/>
    <property type="match status" value="1"/>
</dbReference>
<dbReference type="EC" id="2.7.7.49" evidence="1"/>
<comment type="similarity">
    <text evidence="8">Belongs to the bacterial reverse transcriptase family.</text>
</comment>
<evidence type="ECO:0000313" key="13">
    <source>
        <dbReference type="Proteomes" id="UP000192940"/>
    </source>
</evidence>
<dbReference type="InterPro" id="IPR030931">
    <property type="entry name" value="Group_II_RT_mat"/>
</dbReference>
<feature type="region of interest" description="Disordered" evidence="10">
    <location>
        <begin position="1"/>
        <end position="48"/>
    </location>
</feature>
<keyword evidence="7" id="KW-0051">Antiviral defense</keyword>
<dbReference type="PROSITE" id="PS50878">
    <property type="entry name" value="RT_POL"/>
    <property type="match status" value="1"/>
</dbReference>
<name>A0A1X7GDV0_9BACL</name>
<dbReference type="PANTHER" id="PTHR34047:SF8">
    <property type="entry name" value="PROTEIN YKFC"/>
    <property type="match status" value="1"/>
</dbReference>
<reference evidence="12 13" key="1">
    <citation type="submission" date="2017-04" db="EMBL/GenBank/DDBJ databases">
        <authorList>
            <person name="Afonso C.L."/>
            <person name="Miller P.J."/>
            <person name="Scott M.A."/>
            <person name="Spackman E."/>
            <person name="Goraichik I."/>
            <person name="Dimitrov K.M."/>
            <person name="Suarez D.L."/>
            <person name="Swayne D.E."/>
        </authorList>
    </citation>
    <scope>NUCLEOTIDE SEQUENCE [LARGE SCALE GENOMIC DNA]</scope>
    <source>
        <strain evidence="12 13">N3/975</strain>
    </source>
</reference>
<feature type="domain" description="Reverse transcriptase" evidence="11">
    <location>
        <begin position="95"/>
        <end position="321"/>
    </location>
</feature>
<dbReference type="Pfam" id="PF00078">
    <property type="entry name" value="RVT_1"/>
    <property type="match status" value="1"/>
</dbReference>
<feature type="compositionally biased region" description="Low complexity" evidence="10">
    <location>
        <begin position="25"/>
        <end position="42"/>
    </location>
</feature>
<evidence type="ECO:0000256" key="7">
    <source>
        <dbReference type="ARBA" id="ARBA00023118"/>
    </source>
</evidence>
<comment type="catalytic activity">
    <reaction evidence="9">
        <text>DNA(n) + a 2'-deoxyribonucleoside 5'-triphosphate = DNA(n+1) + diphosphate</text>
        <dbReference type="Rhea" id="RHEA:22508"/>
        <dbReference type="Rhea" id="RHEA-COMP:17339"/>
        <dbReference type="Rhea" id="RHEA-COMP:17340"/>
        <dbReference type="ChEBI" id="CHEBI:33019"/>
        <dbReference type="ChEBI" id="CHEBI:61560"/>
        <dbReference type="ChEBI" id="CHEBI:173112"/>
        <dbReference type="EC" id="2.7.7.49"/>
    </reaction>
</comment>
<sequence>MRSHEEQRQQNISQESLRQREAVKPSGYAGAPSSSSAQIAPSSREDQSELLERMLEGNNLRLAYKRVVQNGGAPGVDRVTVAELQAYLKTHWETVKAELLAGAYKPAPVKRVEIPKPGGSVRLLGIPTVMDRFLQQALLQVMNPIFDAHFSWYSYGFRPGKRAHDAVKQAQSYIQSGRRWTVDMDLEKFFDRVNHDMIMARIARKVKDKRVLKLIRSFLNAGVMTEGELERTEEGTPQGSPLSPLLANILLDDLDKELTKRGLRFVRYADDCQIFVASKRAGERVLESVIRFVEGKLKLKVNRDKSAVDRPWNRKFLGFSFLSNKQATIRLAPKTLSRMKERIRELTNRMWSVSMEERISRLNQYLMGWIGYFRIASAKKHCEALDKWIRRRLRMCLWKQWKRVRTRIRELRALGLPNWAVFMMANSRRGAWEMSRNTNNALSISYWETKGLKSLLSRYLELC</sequence>
<dbReference type="AlphaFoldDB" id="A0A1X7GDV0"/>
<dbReference type="GO" id="GO:0051607">
    <property type="term" value="P:defense response to virus"/>
    <property type="evidence" value="ECO:0007669"/>
    <property type="project" value="UniProtKB-KW"/>
</dbReference>
<dbReference type="RefSeq" id="WP_208917562.1">
    <property type="nucleotide sequence ID" value="NZ_LT840184.1"/>
</dbReference>
<evidence type="ECO:0000313" key="12">
    <source>
        <dbReference type="EMBL" id="SMF68347.1"/>
    </source>
</evidence>
<dbReference type="GO" id="GO:0046872">
    <property type="term" value="F:metal ion binding"/>
    <property type="evidence" value="ECO:0007669"/>
    <property type="project" value="UniProtKB-KW"/>
</dbReference>
<protein>
    <recommendedName>
        <fullName evidence="1">RNA-directed DNA polymerase</fullName>
        <ecNumber evidence="1">2.7.7.49</ecNumber>
    </recommendedName>
</protein>
<dbReference type="InterPro" id="IPR000123">
    <property type="entry name" value="Reverse_transcriptase_msDNA"/>
</dbReference>
<evidence type="ECO:0000256" key="4">
    <source>
        <dbReference type="ARBA" id="ARBA00022723"/>
    </source>
</evidence>
<keyword evidence="2" id="KW-0808">Transferase</keyword>
<evidence type="ECO:0000256" key="5">
    <source>
        <dbReference type="ARBA" id="ARBA00022842"/>
    </source>
</evidence>
<dbReference type="PRINTS" id="PR00866">
    <property type="entry name" value="RNADNAPOLMS"/>
</dbReference>
<evidence type="ECO:0000256" key="2">
    <source>
        <dbReference type="ARBA" id="ARBA00022679"/>
    </source>
</evidence>
<dbReference type="SUPFAM" id="SSF56672">
    <property type="entry name" value="DNA/RNA polymerases"/>
    <property type="match status" value="1"/>
</dbReference>
<evidence type="ECO:0000259" key="11">
    <source>
        <dbReference type="PROSITE" id="PS50878"/>
    </source>
</evidence>
<accession>A0A1X7GDV0</accession>
<dbReference type="InterPro" id="IPR043502">
    <property type="entry name" value="DNA/RNA_pol_sf"/>
</dbReference>
<dbReference type="PANTHER" id="PTHR34047">
    <property type="entry name" value="NUCLEAR INTRON MATURASE 1, MITOCHONDRIAL-RELATED"/>
    <property type="match status" value="1"/>
</dbReference>
<dbReference type="Proteomes" id="UP000192940">
    <property type="component" value="Chromosome I"/>
</dbReference>
<dbReference type="InterPro" id="IPR051083">
    <property type="entry name" value="GrpII_Intron_Splice-Mob/Def"/>
</dbReference>
<evidence type="ECO:0000256" key="3">
    <source>
        <dbReference type="ARBA" id="ARBA00022695"/>
    </source>
</evidence>
<dbReference type="InterPro" id="IPR013597">
    <property type="entry name" value="Mat_intron_G2"/>
</dbReference>
<dbReference type="GO" id="GO:0003723">
    <property type="term" value="F:RNA binding"/>
    <property type="evidence" value="ECO:0007669"/>
    <property type="project" value="InterPro"/>
</dbReference>
<keyword evidence="6 12" id="KW-0695">RNA-directed DNA polymerase</keyword>
<evidence type="ECO:0000256" key="10">
    <source>
        <dbReference type="SAM" id="MobiDB-lite"/>
    </source>
</evidence>
<dbReference type="GO" id="GO:0003964">
    <property type="term" value="F:RNA-directed DNA polymerase activity"/>
    <property type="evidence" value="ECO:0007669"/>
    <property type="project" value="UniProtKB-KW"/>
</dbReference>
<keyword evidence="13" id="KW-1185">Reference proteome</keyword>
<dbReference type="EMBL" id="LT840184">
    <property type="protein sequence ID" value="SMF68347.1"/>
    <property type="molecule type" value="Genomic_DNA"/>
</dbReference>
<evidence type="ECO:0000256" key="1">
    <source>
        <dbReference type="ARBA" id="ARBA00012493"/>
    </source>
</evidence>
<organism evidence="12 13">
    <name type="scientific">Paenibacillus uliginis N3/975</name>
    <dbReference type="NCBI Taxonomy" id="1313296"/>
    <lineage>
        <taxon>Bacteria</taxon>
        <taxon>Bacillati</taxon>
        <taxon>Bacillota</taxon>
        <taxon>Bacilli</taxon>
        <taxon>Bacillales</taxon>
        <taxon>Paenibacillaceae</taxon>
        <taxon>Paenibacillus</taxon>
    </lineage>
</organism>
<evidence type="ECO:0000256" key="6">
    <source>
        <dbReference type="ARBA" id="ARBA00022918"/>
    </source>
</evidence>
<evidence type="ECO:0000256" key="9">
    <source>
        <dbReference type="ARBA" id="ARBA00048173"/>
    </source>
</evidence>
<keyword evidence="4" id="KW-0479">Metal-binding</keyword>
<gene>
    <name evidence="12" type="ORF">SAMN05661091_0430</name>
</gene>
<dbReference type="CDD" id="cd01651">
    <property type="entry name" value="RT_G2_intron"/>
    <property type="match status" value="1"/>
</dbReference>
<proteinExistence type="inferred from homology"/>
<dbReference type="Pfam" id="PF08388">
    <property type="entry name" value="GIIM"/>
    <property type="match status" value="1"/>
</dbReference>
<dbReference type="InterPro" id="IPR000477">
    <property type="entry name" value="RT_dom"/>
</dbReference>
<keyword evidence="3" id="KW-0548">Nucleotidyltransferase</keyword>
<evidence type="ECO:0000256" key="8">
    <source>
        <dbReference type="ARBA" id="ARBA00034120"/>
    </source>
</evidence>